<dbReference type="Pfam" id="PF15985">
    <property type="entry name" value="KH_6"/>
    <property type="match status" value="1"/>
</dbReference>
<sequence>MAKEEQKLGEGSSQNSNSQFPEIITVLPGDDVTEIINNLVHSSKKSSNTKTNTSKERTTKLGNGLRLIEQDENENNTIKKYIFTATLAGRLQHRITSKAITFHILANTKRYFPQRNDRIVATIDERIGDYYRVTIPHASTGSALLPITAFEGATKRNRPMLNHGDLVYCRIDSETEQSRVMEPFVSCCVRPGEISSGGGGLSKKDWMTDEGTYGQLKGGCTASISLGLAQELLLPHNVVLDALGRSSIPFEICIGVNGMIWVKTKEDQPEYTILILNAIENSQVMTEAQVRGMVKALVKTVRSSIDSQD</sequence>
<keyword evidence="2" id="KW-0271">Exosome</keyword>
<dbReference type="InterPro" id="IPR049469">
    <property type="entry name" value="RRP40_KH-I"/>
</dbReference>
<feature type="compositionally biased region" description="Polar residues" evidence="4">
    <location>
        <begin position="11"/>
        <end position="20"/>
    </location>
</feature>
<dbReference type="PANTHER" id="PTHR21321">
    <property type="entry name" value="PNAS-3 RELATED"/>
    <property type="match status" value="1"/>
</dbReference>
<feature type="domain" description="K Homology" evidence="5">
    <location>
        <begin position="219"/>
        <end position="267"/>
    </location>
</feature>
<evidence type="ECO:0000259" key="5">
    <source>
        <dbReference type="Pfam" id="PF15985"/>
    </source>
</evidence>
<dbReference type="InterPro" id="IPR004088">
    <property type="entry name" value="KH_dom_type_1"/>
</dbReference>
<reference evidence="6" key="1">
    <citation type="submission" date="2021-01" db="EMBL/GenBank/DDBJ databases">
        <authorList>
            <person name="Corre E."/>
            <person name="Pelletier E."/>
            <person name="Niang G."/>
            <person name="Scheremetjew M."/>
            <person name="Finn R."/>
            <person name="Kale V."/>
            <person name="Holt S."/>
            <person name="Cochrane G."/>
            <person name="Meng A."/>
            <person name="Brown T."/>
            <person name="Cohen L."/>
        </authorList>
    </citation>
    <scope>NUCLEOTIDE SEQUENCE</scope>
    <source>
        <strain evidence="6">MM31A-1</strain>
    </source>
</reference>
<dbReference type="CDD" id="cd22526">
    <property type="entry name" value="KH-I_Rrp40"/>
    <property type="match status" value="1"/>
</dbReference>
<dbReference type="GO" id="GO:0071038">
    <property type="term" value="P:TRAMP-dependent tRNA surveillance pathway"/>
    <property type="evidence" value="ECO:0007669"/>
    <property type="project" value="TreeGrafter"/>
</dbReference>
<dbReference type="PANTHER" id="PTHR21321:SF1">
    <property type="entry name" value="EXOSOME COMPLEX COMPONENT RRP40"/>
    <property type="match status" value="1"/>
</dbReference>
<keyword evidence="3" id="KW-0694">RNA-binding</keyword>
<gene>
    <name evidence="6" type="ORF">CDEB00056_LOCUS7177</name>
</gene>
<evidence type="ECO:0000256" key="4">
    <source>
        <dbReference type="SAM" id="MobiDB-lite"/>
    </source>
</evidence>
<dbReference type="Gene3D" id="3.30.1370.10">
    <property type="entry name" value="K Homology domain, type 1"/>
    <property type="match status" value="1"/>
</dbReference>
<dbReference type="GO" id="GO:0003723">
    <property type="term" value="F:RNA binding"/>
    <property type="evidence" value="ECO:0007669"/>
    <property type="project" value="UniProtKB-KW"/>
</dbReference>
<dbReference type="GO" id="GO:0071034">
    <property type="term" value="P:CUT catabolic process"/>
    <property type="evidence" value="ECO:0007669"/>
    <property type="project" value="TreeGrafter"/>
</dbReference>
<evidence type="ECO:0000256" key="1">
    <source>
        <dbReference type="ARBA" id="ARBA00004123"/>
    </source>
</evidence>
<dbReference type="AlphaFoldDB" id="A0A7S3Q1N9"/>
<dbReference type="SUPFAM" id="SSF50249">
    <property type="entry name" value="Nucleic acid-binding proteins"/>
    <property type="match status" value="1"/>
</dbReference>
<dbReference type="SUPFAM" id="SSF54791">
    <property type="entry name" value="Eukaryotic type KH-domain (KH-domain type I)"/>
    <property type="match status" value="1"/>
</dbReference>
<dbReference type="GO" id="GO:0000467">
    <property type="term" value="P:exonucleolytic trimming to generate mature 3'-end of 5.8S rRNA from tricistronic rRNA transcript (SSU-rRNA, 5.8S rRNA, LSU-rRNA)"/>
    <property type="evidence" value="ECO:0007669"/>
    <property type="project" value="TreeGrafter"/>
</dbReference>
<comment type="subcellular location">
    <subcellularLocation>
        <location evidence="1">Nucleus</location>
    </subcellularLocation>
</comment>
<evidence type="ECO:0000313" key="6">
    <source>
        <dbReference type="EMBL" id="CAE0462336.1"/>
    </source>
</evidence>
<dbReference type="GO" id="GO:0000176">
    <property type="term" value="C:nuclear exosome (RNase complex)"/>
    <property type="evidence" value="ECO:0007669"/>
    <property type="project" value="TreeGrafter"/>
</dbReference>
<proteinExistence type="predicted"/>
<organism evidence="6">
    <name type="scientific">Chaetoceros debilis</name>
    <dbReference type="NCBI Taxonomy" id="122233"/>
    <lineage>
        <taxon>Eukaryota</taxon>
        <taxon>Sar</taxon>
        <taxon>Stramenopiles</taxon>
        <taxon>Ochrophyta</taxon>
        <taxon>Bacillariophyta</taxon>
        <taxon>Coscinodiscophyceae</taxon>
        <taxon>Chaetocerotophycidae</taxon>
        <taxon>Chaetocerotales</taxon>
        <taxon>Chaetocerotaceae</taxon>
        <taxon>Chaetoceros</taxon>
    </lineage>
</organism>
<dbReference type="GO" id="GO:0071035">
    <property type="term" value="P:nuclear polyadenylation-dependent rRNA catabolic process"/>
    <property type="evidence" value="ECO:0007669"/>
    <property type="project" value="TreeGrafter"/>
</dbReference>
<feature type="region of interest" description="Disordered" evidence="4">
    <location>
        <begin position="1"/>
        <end position="23"/>
    </location>
</feature>
<name>A0A7S3Q1N9_9STRA</name>
<accession>A0A7S3Q1N9</accession>
<dbReference type="Gene3D" id="2.40.50.140">
    <property type="entry name" value="Nucleic acid-binding proteins"/>
    <property type="match status" value="1"/>
</dbReference>
<protein>
    <recommendedName>
        <fullName evidence="5">K Homology domain-containing protein</fullName>
    </recommendedName>
</protein>
<dbReference type="GO" id="GO:0034475">
    <property type="term" value="P:U4 snRNA 3'-end processing"/>
    <property type="evidence" value="ECO:0007669"/>
    <property type="project" value="TreeGrafter"/>
</dbReference>
<dbReference type="InterPro" id="IPR026699">
    <property type="entry name" value="Exosome_RNA_bind1/RRP40/RRP4"/>
</dbReference>
<evidence type="ECO:0000256" key="2">
    <source>
        <dbReference type="ARBA" id="ARBA00022835"/>
    </source>
</evidence>
<dbReference type="GO" id="GO:0000177">
    <property type="term" value="C:cytoplasmic exosome (RNase complex)"/>
    <property type="evidence" value="ECO:0007669"/>
    <property type="project" value="TreeGrafter"/>
</dbReference>
<dbReference type="InterPro" id="IPR036612">
    <property type="entry name" value="KH_dom_type_1_sf"/>
</dbReference>
<dbReference type="Pfam" id="PF21262">
    <property type="entry name" value="RRP40_S1"/>
    <property type="match status" value="1"/>
</dbReference>
<dbReference type="GO" id="GO:0071051">
    <property type="term" value="P:poly(A)-dependent snoRNA 3'-end processing"/>
    <property type="evidence" value="ECO:0007669"/>
    <property type="project" value="TreeGrafter"/>
</dbReference>
<evidence type="ECO:0000256" key="3">
    <source>
        <dbReference type="ARBA" id="ARBA00022884"/>
    </source>
</evidence>
<dbReference type="EMBL" id="HBIO01009340">
    <property type="protein sequence ID" value="CAE0462336.1"/>
    <property type="molecule type" value="Transcribed_RNA"/>
</dbReference>
<dbReference type="InterPro" id="IPR012340">
    <property type="entry name" value="NA-bd_OB-fold"/>
</dbReference>